<evidence type="ECO:0000313" key="8">
    <source>
        <dbReference type="EMBL" id="CUH43701.1"/>
    </source>
</evidence>
<dbReference type="Proteomes" id="UP000050786">
    <property type="component" value="Unassembled WGS sequence"/>
</dbReference>
<dbReference type="Pfam" id="PF25917">
    <property type="entry name" value="BSH_RND"/>
    <property type="match status" value="1"/>
</dbReference>
<dbReference type="Gene3D" id="2.40.30.170">
    <property type="match status" value="1"/>
</dbReference>
<evidence type="ECO:0000259" key="7">
    <source>
        <dbReference type="Pfam" id="PF25917"/>
    </source>
</evidence>
<dbReference type="InterPro" id="IPR058624">
    <property type="entry name" value="MdtA-like_HH"/>
</dbReference>
<keyword evidence="4" id="KW-0472">Membrane</keyword>
<accession>A0A0P1EN32</accession>
<dbReference type="Gene3D" id="2.40.50.100">
    <property type="match status" value="1"/>
</dbReference>
<dbReference type="PANTHER" id="PTHR30386">
    <property type="entry name" value="MEMBRANE FUSION SUBUNIT OF EMRAB-TOLC MULTIDRUG EFFLUX PUMP"/>
    <property type="match status" value="1"/>
</dbReference>
<evidence type="ECO:0000313" key="9">
    <source>
        <dbReference type="Proteomes" id="UP000050786"/>
    </source>
</evidence>
<keyword evidence="9" id="KW-1185">Reference proteome</keyword>
<comment type="subcellular location">
    <subcellularLocation>
        <location evidence="1">Membrane</location>
        <topology evidence="1">Single-pass membrane protein</topology>
    </subcellularLocation>
</comment>
<protein>
    <submittedName>
        <fullName evidence="8">Inner membrane protein YibH</fullName>
    </submittedName>
</protein>
<keyword evidence="2" id="KW-0812">Transmembrane</keyword>
<feature type="domain" description="Multidrug resistance protein MdtA-like barrel-sandwich hybrid" evidence="7">
    <location>
        <begin position="40"/>
        <end position="218"/>
    </location>
</feature>
<evidence type="ECO:0000256" key="5">
    <source>
        <dbReference type="SAM" id="Coils"/>
    </source>
</evidence>
<gene>
    <name evidence="8" type="primary">yibH_3</name>
    <name evidence="8" type="ORF">RUM4293_02596</name>
</gene>
<keyword evidence="5" id="KW-0175">Coiled coil</keyword>
<evidence type="ECO:0000256" key="4">
    <source>
        <dbReference type="ARBA" id="ARBA00023136"/>
    </source>
</evidence>
<dbReference type="GO" id="GO:0016020">
    <property type="term" value="C:membrane"/>
    <property type="evidence" value="ECO:0007669"/>
    <property type="project" value="UniProtKB-SubCell"/>
</dbReference>
<reference evidence="9" key="1">
    <citation type="submission" date="2015-09" db="EMBL/GenBank/DDBJ databases">
        <authorList>
            <person name="Rodrigo-Torres L."/>
            <person name="Arahal D.R."/>
        </authorList>
    </citation>
    <scope>NUCLEOTIDE SEQUENCE [LARGE SCALE GENOMIC DNA]</scope>
    <source>
        <strain evidence="9">CECT 4293</strain>
    </source>
</reference>
<proteinExistence type="predicted"/>
<dbReference type="PANTHER" id="PTHR30386:SF26">
    <property type="entry name" value="TRANSPORT PROTEIN COMB"/>
    <property type="match status" value="1"/>
</dbReference>
<dbReference type="SUPFAM" id="SSF111369">
    <property type="entry name" value="HlyD-like secretion proteins"/>
    <property type="match status" value="2"/>
</dbReference>
<keyword evidence="3" id="KW-1133">Transmembrane helix</keyword>
<organism evidence="8 9">
    <name type="scientific">Ruegeria atlantica</name>
    <dbReference type="NCBI Taxonomy" id="81569"/>
    <lineage>
        <taxon>Bacteria</taxon>
        <taxon>Pseudomonadati</taxon>
        <taxon>Pseudomonadota</taxon>
        <taxon>Alphaproteobacteria</taxon>
        <taxon>Rhodobacterales</taxon>
        <taxon>Roseobacteraceae</taxon>
        <taxon>Ruegeria</taxon>
    </lineage>
</organism>
<name>A0A0P1EN32_9RHOB</name>
<dbReference type="Pfam" id="PF25876">
    <property type="entry name" value="HH_MFP_RND"/>
    <property type="match status" value="1"/>
</dbReference>
<evidence type="ECO:0000256" key="3">
    <source>
        <dbReference type="ARBA" id="ARBA00022989"/>
    </source>
</evidence>
<feature type="domain" description="Multidrug resistance protein MdtA-like alpha-helical hairpin" evidence="6">
    <location>
        <begin position="100"/>
        <end position="165"/>
    </location>
</feature>
<feature type="coiled-coil region" evidence="5">
    <location>
        <begin position="71"/>
        <end position="168"/>
    </location>
</feature>
<dbReference type="EMBL" id="CYPS01000040">
    <property type="protein sequence ID" value="CUH43701.1"/>
    <property type="molecule type" value="Genomic_DNA"/>
</dbReference>
<dbReference type="RefSeq" id="WP_058273732.1">
    <property type="nucleotide sequence ID" value="NZ_CYPS01000040.1"/>
</dbReference>
<evidence type="ECO:0000256" key="2">
    <source>
        <dbReference type="ARBA" id="ARBA00022692"/>
    </source>
</evidence>
<sequence length="354" mass="38261">MKKTIWTTLAVILIFLVWYLVADRKTPFTGNARVKAVATQIVPQVTGTVTDVLVENGQIVSAGDVLVRIDARPYEIQRDKAEADLEAATQEVGASSAEVRAAQAKLARAQSDLDTMRIQTERVFALEKKGLIAVSKADDARGQLAESEANYENAKADLEKAKQRLGDDGIENPKIQRALAALADAELNLEWTVLRAPATGVISNLLIAPGTYARSGQDLLTFLDATDVWIEAYFSENNLGRASIGSPVDVVLDMHPGQIIPGVIESFSAAVSLSGGDVPGQLASPPSTKGFLREPERFPVRIVLPGYEAGSTEDDLRFQLNGQADVIMYLSDSSLLNLVGRTYIRVVSILSYAY</sequence>
<evidence type="ECO:0000256" key="1">
    <source>
        <dbReference type="ARBA" id="ARBA00004167"/>
    </source>
</evidence>
<dbReference type="InterPro" id="IPR058625">
    <property type="entry name" value="MdtA-like_BSH"/>
</dbReference>
<evidence type="ECO:0000259" key="6">
    <source>
        <dbReference type="Pfam" id="PF25876"/>
    </source>
</evidence>
<dbReference type="InterPro" id="IPR050739">
    <property type="entry name" value="MFP"/>
</dbReference>
<dbReference type="AlphaFoldDB" id="A0A0P1EN32"/>